<evidence type="ECO:0000313" key="2">
    <source>
        <dbReference type="EMBL" id="QGU06773.1"/>
    </source>
</evidence>
<keyword evidence="1" id="KW-0472">Membrane</keyword>
<organism evidence="2 3">
    <name type="scientific">Corynebacterium occultum</name>
    <dbReference type="NCBI Taxonomy" id="2675219"/>
    <lineage>
        <taxon>Bacteria</taxon>
        <taxon>Bacillati</taxon>
        <taxon>Actinomycetota</taxon>
        <taxon>Actinomycetes</taxon>
        <taxon>Mycobacteriales</taxon>
        <taxon>Corynebacteriaceae</taxon>
        <taxon>Corynebacterium</taxon>
    </lineage>
</organism>
<dbReference type="InterPro" id="IPR053779">
    <property type="entry name" value="GlpR"/>
</dbReference>
<dbReference type="KEGG" id="cok:COCCU_04125"/>
<keyword evidence="3" id="KW-1185">Reference proteome</keyword>
<evidence type="ECO:0000313" key="3">
    <source>
        <dbReference type="Proteomes" id="UP000424462"/>
    </source>
</evidence>
<dbReference type="RefSeq" id="WP_156230349.1">
    <property type="nucleotide sequence ID" value="NZ_CP046455.1"/>
</dbReference>
<keyword evidence="1" id="KW-1133">Transmembrane helix</keyword>
<name>A0A6B8VRM8_9CORY</name>
<dbReference type="Proteomes" id="UP000424462">
    <property type="component" value="Chromosome"/>
</dbReference>
<dbReference type="NCBIfam" id="NF045516">
    <property type="entry name" value="GlpR"/>
    <property type="match status" value="1"/>
</dbReference>
<gene>
    <name evidence="2" type="ORF">COCCU_04125</name>
</gene>
<protein>
    <recommendedName>
        <fullName evidence="4">DUF3329 domain-containing protein</fullName>
    </recommendedName>
</protein>
<keyword evidence="1" id="KW-0812">Transmembrane</keyword>
<sequence>MPGGLIIVLIIVVWLFVLAPLLLRGQKPIRKAGEAFDETRVIHEGGSGELRSRRRPRVTPADVRLHPQRDDEDYELVDADDVLIDDRETTSPGALGGVFASASAKFQRQRADAGVGEETTEDSTAAVVEPVVEGTIVHELEAGSTTEASVKVPEEAPVSNEILNEEDDFWDEDAEHYELSNAYTSAADFLDPRAALDGAPAEVGTEEQPEAELEYEDYREGEKLRDAELSPEELAFAQRRRGRGGWDPEADEHHSLNRYQRRQRTLIGLGVAVVLTAVLAIVFGGWAWALPVLALGATAFYLVALRGQVRAEQALRMRRIRQLRRARLGVVHSDEASSPQLPRKLRRPGAVVLELDDESPDFEHLYTRYLQQAPVAEVTEFQRYRDRRVS</sequence>
<feature type="transmembrane region" description="Helical" evidence="1">
    <location>
        <begin position="292"/>
        <end position="309"/>
    </location>
</feature>
<reference evidence="2 3" key="1">
    <citation type="submission" date="2019-11" db="EMBL/GenBank/DDBJ databases">
        <title>Complete genome sequence of Corynebacterium kalinowskii 1959, a novel Corynebacterium species isolated from soil of a small paddock in Vilsendorf, Germany.</title>
        <authorList>
            <person name="Schaffert L."/>
            <person name="Ruwe M."/>
            <person name="Milse J."/>
            <person name="Hanuschka K."/>
            <person name="Ortseifen V."/>
            <person name="Droste J."/>
            <person name="Brandt D."/>
            <person name="Schlueter L."/>
            <person name="Kutter Y."/>
            <person name="Vinke S."/>
            <person name="Viehoefer P."/>
            <person name="Jacob L."/>
            <person name="Luebke N.-C."/>
            <person name="Schulte-Berndt E."/>
            <person name="Hain C."/>
            <person name="Linder M."/>
            <person name="Schmidt P."/>
            <person name="Wollenschlaeger L."/>
            <person name="Luttermann T."/>
            <person name="Thieme E."/>
            <person name="Hassa J."/>
            <person name="Haak M."/>
            <person name="Wittchen M."/>
            <person name="Mentz A."/>
            <person name="Persicke M."/>
            <person name="Busche T."/>
            <person name="Ruckert C."/>
        </authorList>
    </citation>
    <scope>NUCLEOTIDE SEQUENCE [LARGE SCALE GENOMIC DNA]</scope>
    <source>
        <strain evidence="2 3">2039</strain>
    </source>
</reference>
<dbReference type="AlphaFoldDB" id="A0A6B8VRM8"/>
<evidence type="ECO:0008006" key="4">
    <source>
        <dbReference type="Google" id="ProtNLM"/>
    </source>
</evidence>
<dbReference type="EMBL" id="CP046455">
    <property type="protein sequence ID" value="QGU06773.1"/>
    <property type="molecule type" value="Genomic_DNA"/>
</dbReference>
<accession>A0A6B8VRM8</accession>
<feature type="transmembrane region" description="Helical" evidence="1">
    <location>
        <begin position="6"/>
        <end position="23"/>
    </location>
</feature>
<evidence type="ECO:0000256" key="1">
    <source>
        <dbReference type="SAM" id="Phobius"/>
    </source>
</evidence>
<feature type="transmembrane region" description="Helical" evidence="1">
    <location>
        <begin position="266"/>
        <end position="286"/>
    </location>
</feature>
<proteinExistence type="predicted"/>